<proteinExistence type="predicted"/>
<gene>
    <name evidence="2" type="ORF">SNOG_01854</name>
</gene>
<evidence type="ECO:0000256" key="1">
    <source>
        <dbReference type="SAM" id="MobiDB-lite"/>
    </source>
</evidence>
<accession>Q0V2B0</accession>
<reference evidence="3" key="1">
    <citation type="journal article" date="2007" name="Plant Cell">
        <title>Dothideomycete-plant interactions illuminated by genome sequencing and EST analysis of the wheat pathogen Stagonospora nodorum.</title>
        <authorList>
            <person name="Hane J.K."/>
            <person name="Lowe R.G."/>
            <person name="Solomon P.S."/>
            <person name="Tan K.C."/>
            <person name="Schoch C.L."/>
            <person name="Spatafora J.W."/>
            <person name="Crous P.W."/>
            <person name="Kodira C."/>
            <person name="Birren B.W."/>
            <person name="Galagan J.E."/>
            <person name="Torriani S.F."/>
            <person name="McDonald B.A."/>
            <person name="Oliver R.P."/>
        </authorList>
    </citation>
    <scope>NUCLEOTIDE SEQUENCE [LARGE SCALE GENOMIC DNA]</scope>
    <source>
        <strain evidence="3">SN15 / ATCC MYA-4574 / FGSC 10173</strain>
    </source>
</reference>
<protein>
    <submittedName>
        <fullName evidence="2">Uncharacterized protein</fullName>
    </submittedName>
</protein>
<feature type="region of interest" description="Disordered" evidence="1">
    <location>
        <begin position="147"/>
        <end position="170"/>
    </location>
</feature>
<dbReference type="Proteomes" id="UP000001055">
    <property type="component" value="Unassembled WGS sequence"/>
</dbReference>
<evidence type="ECO:0000313" key="2">
    <source>
        <dbReference type="EMBL" id="EAT90066.1"/>
    </source>
</evidence>
<dbReference type="RefSeq" id="XP_001792479.1">
    <property type="nucleotide sequence ID" value="XM_001792427.1"/>
</dbReference>
<sequence length="170" mass="19274">MGNVGHFDPLGETVPSDTVYTLAVYVPPRPDSLSEHLPKFLTRTPVKAEAHVSMIRSDATNPNLDCFERKHLDYIKLKNIKIKMALFPIDMRCQHLRYSITCAEGCYFMEEGGKHSRSKCNREDCQGHVYQGIVQEDDEGRKCFGRKGQRMTSKETRQAEADCDGLTNSS</sequence>
<dbReference type="AlphaFoldDB" id="Q0V2B0"/>
<dbReference type="InParanoid" id="Q0V2B0"/>
<name>Q0V2B0_PHANO</name>
<organism evidence="2 3">
    <name type="scientific">Phaeosphaeria nodorum (strain SN15 / ATCC MYA-4574 / FGSC 10173)</name>
    <name type="common">Glume blotch fungus</name>
    <name type="synonym">Parastagonospora nodorum</name>
    <dbReference type="NCBI Taxonomy" id="321614"/>
    <lineage>
        <taxon>Eukaryota</taxon>
        <taxon>Fungi</taxon>
        <taxon>Dikarya</taxon>
        <taxon>Ascomycota</taxon>
        <taxon>Pezizomycotina</taxon>
        <taxon>Dothideomycetes</taxon>
        <taxon>Pleosporomycetidae</taxon>
        <taxon>Pleosporales</taxon>
        <taxon>Pleosporineae</taxon>
        <taxon>Phaeosphaeriaceae</taxon>
        <taxon>Parastagonospora</taxon>
    </lineage>
</organism>
<dbReference type="GeneID" id="5969329"/>
<dbReference type="KEGG" id="pno:SNOG_01854"/>
<dbReference type="OMA" id="CEGHVYC"/>
<evidence type="ECO:0000313" key="3">
    <source>
        <dbReference type="Proteomes" id="UP000001055"/>
    </source>
</evidence>
<dbReference type="VEuPathDB" id="FungiDB:JI435_427230"/>
<dbReference type="EMBL" id="CH445327">
    <property type="protein sequence ID" value="EAT90066.1"/>
    <property type="molecule type" value="Genomic_DNA"/>
</dbReference>